<dbReference type="InterPro" id="IPR051448">
    <property type="entry name" value="CdaR-like_regulators"/>
</dbReference>
<protein>
    <submittedName>
        <fullName evidence="3">PucR family transcriptional regulator</fullName>
    </submittedName>
</protein>
<dbReference type="EMBL" id="BAAATZ010000007">
    <property type="protein sequence ID" value="GAA2724887.1"/>
    <property type="molecule type" value="Genomic_DNA"/>
</dbReference>
<dbReference type="Proteomes" id="UP001501842">
    <property type="component" value="Unassembled WGS sequence"/>
</dbReference>
<evidence type="ECO:0000313" key="4">
    <source>
        <dbReference type="Proteomes" id="UP001501842"/>
    </source>
</evidence>
<dbReference type="InterPro" id="IPR042070">
    <property type="entry name" value="PucR_C-HTH_sf"/>
</dbReference>
<dbReference type="InterPro" id="IPR025736">
    <property type="entry name" value="PucR_C-HTH_dom"/>
</dbReference>
<feature type="domain" description="PucR C-terminal helix-turn-helix" evidence="1">
    <location>
        <begin position="316"/>
        <end position="373"/>
    </location>
</feature>
<feature type="domain" description="PucR-like N-terminal" evidence="2">
    <location>
        <begin position="46"/>
        <end position="150"/>
    </location>
</feature>
<comment type="caution">
    <text evidence="3">The sequence shown here is derived from an EMBL/GenBank/DDBJ whole genome shotgun (WGS) entry which is preliminary data.</text>
</comment>
<evidence type="ECO:0000313" key="3">
    <source>
        <dbReference type="EMBL" id="GAA2724887.1"/>
    </source>
</evidence>
<dbReference type="Gene3D" id="1.10.10.2840">
    <property type="entry name" value="PucR C-terminal helix-turn-helix domain"/>
    <property type="match status" value="1"/>
</dbReference>
<dbReference type="PANTHER" id="PTHR33744">
    <property type="entry name" value="CARBOHYDRATE DIACID REGULATOR"/>
    <property type="match status" value="1"/>
</dbReference>
<dbReference type="RefSeq" id="WP_344450345.1">
    <property type="nucleotide sequence ID" value="NZ_BAAATZ010000007.1"/>
</dbReference>
<dbReference type="Pfam" id="PF13556">
    <property type="entry name" value="HTH_30"/>
    <property type="match status" value="1"/>
</dbReference>
<sequence>MTIALHRLPSAPPVDARALDRLYRAAPSIARAAVEEAADAGRVPEGLRHALQTAIVQFLDPARHPETTALMLFHHLGAAAADHGMPLHDVDTAQQIAIGTAVQRLAEQALRLGVLARPDEAGLLARRAFAYTDRLKDAATAGYNEASHPDPDPAQRRLITLLLRSSPTRLQLKQAADQAGWTPPRTLAAVAFSPGPRRPARHLLPDVLVHPARGCLLVPDPDGPGRGALLHRMLHAIPSALGPTVEPTRAAASLRLARHTLDLVATGVITASGPVPAMEHVPDLMIMNDPETVRRLAERQLAPLAQQPPKKRAVHVQTLRTWFVCGFSTSATAERLHVHAQTVRYRIRRLELLFGPDLYDPGQSLNYMIALHAWTLMSSPDEHGIWQT</sequence>
<evidence type="ECO:0000259" key="1">
    <source>
        <dbReference type="Pfam" id="PF13556"/>
    </source>
</evidence>
<accession>A0ABP6GLW6</accession>
<organism evidence="3 4">
    <name type="scientific">Actinocorallia aurantiaca</name>
    <dbReference type="NCBI Taxonomy" id="46204"/>
    <lineage>
        <taxon>Bacteria</taxon>
        <taxon>Bacillati</taxon>
        <taxon>Actinomycetota</taxon>
        <taxon>Actinomycetes</taxon>
        <taxon>Streptosporangiales</taxon>
        <taxon>Thermomonosporaceae</taxon>
        <taxon>Actinocorallia</taxon>
    </lineage>
</organism>
<proteinExistence type="predicted"/>
<dbReference type="InterPro" id="IPR058663">
    <property type="entry name" value="PucR-like_N"/>
</dbReference>
<dbReference type="Pfam" id="PF25906">
    <property type="entry name" value="PucR-like_N"/>
    <property type="match status" value="1"/>
</dbReference>
<reference evidence="4" key="1">
    <citation type="journal article" date="2019" name="Int. J. Syst. Evol. Microbiol.">
        <title>The Global Catalogue of Microorganisms (GCM) 10K type strain sequencing project: providing services to taxonomists for standard genome sequencing and annotation.</title>
        <authorList>
            <consortium name="The Broad Institute Genomics Platform"/>
            <consortium name="The Broad Institute Genome Sequencing Center for Infectious Disease"/>
            <person name="Wu L."/>
            <person name="Ma J."/>
        </authorList>
    </citation>
    <scope>NUCLEOTIDE SEQUENCE [LARGE SCALE GENOMIC DNA]</scope>
    <source>
        <strain evidence="4">JCM 8201</strain>
    </source>
</reference>
<keyword evidence="4" id="KW-1185">Reference proteome</keyword>
<evidence type="ECO:0000259" key="2">
    <source>
        <dbReference type="Pfam" id="PF25906"/>
    </source>
</evidence>
<gene>
    <name evidence="3" type="ORF">GCM10010439_23580</name>
</gene>
<name>A0ABP6GLW6_9ACTN</name>
<dbReference type="PANTHER" id="PTHR33744:SF1">
    <property type="entry name" value="DNA-BINDING TRANSCRIPTIONAL ACTIVATOR ADER"/>
    <property type="match status" value="1"/>
</dbReference>